<dbReference type="Proteomes" id="UP001163046">
    <property type="component" value="Unassembled WGS sequence"/>
</dbReference>
<dbReference type="EMBL" id="MU826123">
    <property type="protein sequence ID" value="KAJ7381650.1"/>
    <property type="molecule type" value="Genomic_DNA"/>
</dbReference>
<evidence type="ECO:0000313" key="2">
    <source>
        <dbReference type="Proteomes" id="UP001163046"/>
    </source>
</evidence>
<feature type="non-terminal residue" evidence="1">
    <location>
        <position position="1"/>
    </location>
</feature>
<organism evidence="1 2">
    <name type="scientific">Desmophyllum pertusum</name>
    <dbReference type="NCBI Taxonomy" id="174260"/>
    <lineage>
        <taxon>Eukaryota</taxon>
        <taxon>Metazoa</taxon>
        <taxon>Cnidaria</taxon>
        <taxon>Anthozoa</taxon>
        <taxon>Hexacorallia</taxon>
        <taxon>Scleractinia</taxon>
        <taxon>Caryophylliina</taxon>
        <taxon>Caryophylliidae</taxon>
        <taxon>Desmophyllum</taxon>
    </lineage>
</organism>
<proteinExistence type="predicted"/>
<protein>
    <submittedName>
        <fullName evidence="1">Uncharacterized protein</fullName>
    </submittedName>
</protein>
<gene>
    <name evidence="1" type="ORF">OS493_039864</name>
</gene>
<name>A0A9W9ZHM9_9CNID</name>
<keyword evidence="2" id="KW-1185">Reference proteome</keyword>
<dbReference type="AlphaFoldDB" id="A0A9W9ZHM9"/>
<sequence length="64" mass="7322">FQVYQRNADLLGTPYLMKPPDNWRDEDGSSNCDNTIVSNKWHRFTGDAGNNDGVLLHSTFNLQH</sequence>
<accession>A0A9W9ZHM9</accession>
<evidence type="ECO:0000313" key="1">
    <source>
        <dbReference type="EMBL" id="KAJ7381650.1"/>
    </source>
</evidence>
<reference evidence="1" key="1">
    <citation type="submission" date="2023-01" db="EMBL/GenBank/DDBJ databases">
        <title>Genome assembly of the deep-sea coral Lophelia pertusa.</title>
        <authorList>
            <person name="Herrera S."/>
            <person name="Cordes E."/>
        </authorList>
    </citation>
    <scope>NUCLEOTIDE SEQUENCE</scope>
    <source>
        <strain evidence="1">USNM1676648</strain>
        <tissue evidence="1">Polyp</tissue>
    </source>
</reference>
<comment type="caution">
    <text evidence="1">The sequence shown here is derived from an EMBL/GenBank/DDBJ whole genome shotgun (WGS) entry which is preliminary data.</text>
</comment>